<dbReference type="PATRIC" id="fig|423471.3.peg.5509"/>
<sequence length="133" mass="15400">MTLILNPKSYGELLAKYQPKVITTEEENDQAIALANELEHKEKRSPEEETLLELLIVLIERFEEQYYPIPQGTPNSMLKHLMESNNYQPSDLVEVIGSRQEVLELMEGQGNFSQSQSQKLADFFEVEPELFLR</sequence>
<proteinExistence type="predicted"/>
<dbReference type="AlphaFoldDB" id="G5JEQ4"/>
<dbReference type="Proteomes" id="UP000003477">
    <property type="component" value="Unassembled WGS sequence"/>
</dbReference>
<gene>
    <name evidence="2" type="ORF">CWATWH0003_B241</name>
</gene>
<evidence type="ECO:0000313" key="3">
    <source>
        <dbReference type="Proteomes" id="UP000003477"/>
    </source>
</evidence>
<organism evidence="2 3">
    <name type="scientific">Crocosphaera watsonii WH 0003</name>
    <dbReference type="NCBI Taxonomy" id="423471"/>
    <lineage>
        <taxon>Bacteria</taxon>
        <taxon>Bacillati</taxon>
        <taxon>Cyanobacteriota</taxon>
        <taxon>Cyanophyceae</taxon>
        <taxon>Oscillatoriophycideae</taxon>
        <taxon>Chroococcales</taxon>
        <taxon>Aphanothecaceae</taxon>
        <taxon>Crocosphaera</taxon>
    </lineage>
</organism>
<dbReference type="GeneID" id="88769188"/>
<evidence type="ECO:0000259" key="1">
    <source>
        <dbReference type="PROSITE" id="PS50943"/>
    </source>
</evidence>
<protein>
    <recommendedName>
        <fullName evidence="1">HTH cro/C1-type domain-containing protein</fullName>
    </recommendedName>
</protein>
<dbReference type="PROSITE" id="PS50943">
    <property type="entry name" value="HTH_CROC1"/>
    <property type="match status" value="1"/>
</dbReference>
<accession>G5JEQ4</accession>
<feature type="domain" description="HTH cro/C1-type" evidence="1">
    <location>
        <begin position="78"/>
        <end position="131"/>
    </location>
</feature>
<reference evidence="2 3" key="1">
    <citation type="journal article" date="2011" name="Front. Microbiol.">
        <title>Two Strains of Crocosphaera watsonii with Highly Conserved Genomes are Distinguished by Strain-Specific Features.</title>
        <authorList>
            <person name="Bench S.R."/>
            <person name="Ilikchyan I.N."/>
            <person name="Tripp H.J."/>
            <person name="Zehr J.P."/>
        </authorList>
    </citation>
    <scope>NUCLEOTIDE SEQUENCE [LARGE SCALE GENOMIC DNA]</scope>
    <source>
        <strain evidence="2 3">WH 0003</strain>
    </source>
</reference>
<name>G5JEQ4_CROWT</name>
<dbReference type="EMBL" id="AESD01001067">
    <property type="protein sequence ID" value="EHJ09333.1"/>
    <property type="molecule type" value="Genomic_DNA"/>
</dbReference>
<dbReference type="RefSeq" id="WP_007313618.1">
    <property type="nucleotide sequence ID" value="NZ_AESD01001067.1"/>
</dbReference>
<comment type="caution">
    <text evidence="2">The sequence shown here is derived from an EMBL/GenBank/DDBJ whole genome shotgun (WGS) entry which is preliminary data.</text>
</comment>
<evidence type="ECO:0000313" key="2">
    <source>
        <dbReference type="EMBL" id="EHJ09333.1"/>
    </source>
</evidence>
<dbReference type="InterPro" id="IPR001387">
    <property type="entry name" value="Cro/C1-type_HTH"/>
</dbReference>